<name>A0A4Y4DSJ1_GLUUR</name>
<organism evidence="3 4">
    <name type="scientific">Glutamicibacter uratoxydans</name>
    <name type="common">Arthrobacter uratoxydans</name>
    <dbReference type="NCBI Taxonomy" id="43667"/>
    <lineage>
        <taxon>Bacteria</taxon>
        <taxon>Bacillati</taxon>
        <taxon>Actinomycetota</taxon>
        <taxon>Actinomycetes</taxon>
        <taxon>Micrococcales</taxon>
        <taxon>Micrococcaceae</taxon>
        <taxon>Glutamicibacter</taxon>
    </lineage>
</organism>
<comment type="caution">
    <text evidence="3">The sequence shown here is derived from an EMBL/GenBank/DDBJ whole genome shotgun (WGS) entry which is preliminary data.</text>
</comment>
<dbReference type="RefSeq" id="WP_141364591.1">
    <property type="nucleotide sequence ID" value="NZ_BAAAJL010000010.1"/>
</dbReference>
<feature type="transmembrane region" description="Helical" evidence="2">
    <location>
        <begin position="51"/>
        <end position="71"/>
    </location>
</feature>
<evidence type="ECO:0000256" key="2">
    <source>
        <dbReference type="SAM" id="Phobius"/>
    </source>
</evidence>
<dbReference type="EMBL" id="BJNY01000010">
    <property type="protein sequence ID" value="GED06490.1"/>
    <property type="molecule type" value="Genomic_DNA"/>
</dbReference>
<evidence type="ECO:0000313" key="4">
    <source>
        <dbReference type="Proteomes" id="UP000316612"/>
    </source>
</evidence>
<protein>
    <submittedName>
        <fullName evidence="3">Uncharacterized protein</fullName>
    </submittedName>
</protein>
<keyword evidence="2" id="KW-1133">Transmembrane helix</keyword>
<feature type="transmembrane region" description="Helical" evidence="2">
    <location>
        <begin position="78"/>
        <end position="100"/>
    </location>
</feature>
<dbReference type="Pfam" id="PF09534">
    <property type="entry name" value="Trp_oprn_chp"/>
    <property type="match status" value="1"/>
</dbReference>
<sequence length="198" mass="19976">MKQLATARNLALFGALGAVIGLWSATRTWITVDVQSSTVQIPQIVVDGASAAPAITAVSIAVLAGSLALLIAGKVSRYIIGAICLLAGIAVIASGAAALANPQTASFAAVSKATGLAQNAGDYAVSAWPTVAVIGGVLVVIQSVLVLIFARTWAAKADKYARDAGAKADAPKDASSQNIADWEQFSAGEDPTNGEKQS</sequence>
<keyword evidence="2" id="KW-0812">Transmembrane</keyword>
<accession>A0A4Y4DSJ1</accession>
<gene>
    <name evidence="3" type="ORF">AUR04nite_20220</name>
</gene>
<keyword evidence="4" id="KW-1185">Reference proteome</keyword>
<reference evidence="3 4" key="1">
    <citation type="submission" date="2019-06" db="EMBL/GenBank/DDBJ databases">
        <title>Whole genome shotgun sequence of Glutamicibacter uratoxydans NBRC 15515.</title>
        <authorList>
            <person name="Hosoyama A."/>
            <person name="Uohara A."/>
            <person name="Ohji S."/>
            <person name="Ichikawa N."/>
        </authorList>
    </citation>
    <scope>NUCLEOTIDE SEQUENCE [LARGE SCALE GENOMIC DNA]</scope>
    <source>
        <strain evidence="3 4">NBRC 15515</strain>
    </source>
</reference>
<dbReference type="Proteomes" id="UP000316612">
    <property type="component" value="Unassembled WGS sequence"/>
</dbReference>
<evidence type="ECO:0000313" key="3">
    <source>
        <dbReference type="EMBL" id="GED06490.1"/>
    </source>
</evidence>
<evidence type="ECO:0000256" key="1">
    <source>
        <dbReference type="SAM" id="MobiDB-lite"/>
    </source>
</evidence>
<feature type="transmembrane region" description="Helical" evidence="2">
    <location>
        <begin position="127"/>
        <end position="150"/>
    </location>
</feature>
<keyword evidence="2" id="KW-0472">Membrane</keyword>
<feature type="region of interest" description="Disordered" evidence="1">
    <location>
        <begin position="167"/>
        <end position="198"/>
    </location>
</feature>
<dbReference type="AlphaFoldDB" id="A0A4Y4DSJ1"/>
<proteinExistence type="predicted"/>
<dbReference type="OrthoDB" id="4955044at2"/>
<dbReference type="InterPro" id="IPR019051">
    <property type="entry name" value="Trp_biosyn_TM_oprn/chp"/>
</dbReference>